<dbReference type="SUPFAM" id="SSF88946">
    <property type="entry name" value="Sigma2 domain of RNA polymerase sigma factors"/>
    <property type="match status" value="1"/>
</dbReference>
<dbReference type="Gene3D" id="1.10.10.10">
    <property type="entry name" value="Winged helix-like DNA-binding domain superfamily/Winged helix DNA-binding domain"/>
    <property type="match status" value="1"/>
</dbReference>
<dbReference type="CDD" id="cd06171">
    <property type="entry name" value="Sigma70_r4"/>
    <property type="match status" value="1"/>
</dbReference>
<organism evidence="7 8">
    <name type="scientific">Gemmata massiliana</name>
    <dbReference type="NCBI Taxonomy" id="1210884"/>
    <lineage>
        <taxon>Bacteria</taxon>
        <taxon>Pseudomonadati</taxon>
        <taxon>Planctomycetota</taxon>
        <taxon>Planctomycetia</taxon>
        <taxon>Gemmatales</taxon>
        <taxon>Gemmataceae</taxon>
        <taxon>Gemmata</taxon>
    </lineage>
</organism>
<dbReference type="Proteomes" id="UP000464178">
    <property type="component" value="Chromosome"/>
</dbReference>
<evidence type="ECO:0000256" key="3">
    <source>
        <dbReference type="ARBA" id="ARBA00023082"/>
    </source>
</evidence>
<keyword evidence="8" id="KW-1185">Reference proteome</keyword>
<dbReference type="SUPFAM" id="SSF82171">
    <property type="entry name" value="DPP6 N-terminal domain-like"/>
    <property type="match status" value="1"/>
</dbReference>
<keyword evidence="2" id="KW-0805">Transcription regulation</keyword>
<feature type="domain" description="RNA polymerase sigma factor 70 region 4 type 2" evidence="6">
    <location>
        <begin position="139"/>
        <end position="189"/>
    </location>
</feature>
<dbReference type="InterPro" id="IPR036388">
    <property type="entry name" value="WH-like_DNA-bd_sf"/>
</dbReference>
<proteinExistence type="inferred from homology"/>
<evidence type="ECO:0000259" key="6">
    <source>
        <dbReference type="Pfam" id="PF08281"/>
    </source>
</evidence>
<evidence type="ECO:0000259" key="5">
    <source>
        <dbReference type="Pfam" id="PF04542"/>
    </source>
</evidence>
<dbReference type="RefSeq" id="WP_162671031.1">
    <property type="nucleotide sequence ID" value="NZ_LR593886.1"/>
</dbReference>
<evidence type="ECO:0000313" key="7">
    <source>
        <dbReference type="EMBL" id="VTR97047.1"/>
    </source>
</evidence>
<dbReference type="InterPro" id="IPR039425">
    <property type="entry name" value="RNA_pol_sigma-70-like"/>
</dbReference>
<evidence type="ECO:0000256" key="4">
    <source>
        <dbReference type="ARBA" id="ARBA00023163"/>
    </source>
</evidence>
<reference evidence="7 8" key="1">
    <citation type="submission" date="2019-05" db="EMBL/GenBank/DDBJ databases">
        <authorList>
            <consortium name="Science for Life Laboratories"/>
        </authorList>
    </citation>
    <scope>NUCLEOTIDE SEQUENCE [LARGE SCALE GENOMIC DNA]</scope>
    <source>
        <strain evidence="7">Soil9</strain>
    </source>
</reference>
<keyword evidence="3" id="KW-0731">Sigma factor</keyword>
<evidence type="ECO:0000256" key="1">
    <source>
        <dbReference type="ARBA" id="ARBA00010641"/>
    </source>
</evidence>
<dbReference type="SUPFAM" id="SSF88659">
    <property type="entry name" value="Sigma3 and sigma4 domains of RNA polymerase sigma factors"/>
    <property type="match status" value="1"/>
</dbReference>
<dbReference type="Pfam" id="PF08281">
    <property type="entry name" value="Sigma70_r4_2"/>
    <property type="match status" value="1"/>
</dbReference>
<accession>A0A6P2D865</accession>
<protein>
    <recommendedName>
        <fullName evidence="9">ECF RNA polymerase sigma factor SigE</fullName>
    </recommendedName>
</protein>
<dbReference type="NCBIfam" id="TIGR02937">
    <property type="entry name" value="sigma70-ECF"/>
    <property type="match status" value="1"/>
</dbReference>
<dbReference type="GO" id="GO:0003677">
    <property type="term" value="F:DNA binding"/>
    <property type="evidence" value="ECO:0007669"/>
    <property type="project" value="InterPro"/>
</dbReference>
<dbReference type="AlphaFoldDB" id="A0A6P2D865"/>
<dbReference type="PANTHER" id="PTHR43133">
    <property type="entry name" value="RNA POLYMERASE ECF-TYPE SIGMA FACTO"/>
    <property type="match status" value="1"/>
</dbReference>
<comment type="similarity">
    <text evidence="1">Belongs to the sigma-70 factor family. ECF subfamily.</text>
</comment>
<dbReference type="Gene3D" id="1.10.1740.10">
    <property type="match status" value="1"/>
</dbReference>
<sequence length="608" mass="65262">MTNSRHGQLGRRLREIVADDARSDGQLLESYVHCHDAASFATLVRRHGPMVWGVCRRLLGDHHDAEDAFQATFLVLVGRPDAVVPRSRVAGWLYGVAYKIALKARGRTCRRRTRERLGLELPEPVAPVETDWSDLRPVLDRELSRLPERYRDAVLLCDVAGETYADAARRLGCPEGTLAARLSRGRALLAARLSRRGIALTVSALAAALPVAAEAGVPPSRVRSRTVDIAELVMSGGAAPTRVAALAHVGLKALVLSGYRSAVAGVFLLAALVGGATADPPAPARSPLPAAPAPRPVTPREGLILLTSFAADDAVELFKPDGTPARRPSVGELSGLWRPQYSPDGNRLAVAAIAATPQGSGPWSRNDLYILNLDSKNGPGEPLVADARCLSFAWHPDGTKLFVSHLPSDKANDSIDPDKVAPVRTWMFDLKTGKKTPLEVPEGHNVVDVSPDGKRLLTVTTTLKGIYPGQTYLVPIGAPKARLLTEARFSGLRFSPDGKSVLGLRIELKDRNPPELTLAVLAVADGSEQVVELPKNATGVYHACWSPDGRRVAFHWLEEVPLDPNAPPPVGDARGYAGRVTIADRDGSNPKTILISDGKRTISGLDWK</sequence>
<dbReference type="EMBL" id="LR593886">
    <property type="protein sequence ID" value="VTR97047.1"/>
    <property type="molecule type" value="Genomic_DNA"/>
</dbReference>
<gene>
    <name evidence="7" type="ORF">SOIL9_09160</name>
</gene>
<evidence type="ECO:0000313" key="8">
    <source>
        <dbReference type="Proteomes" id="UP000464178"/>
    </source>
</evidence>
<dbReference type="InterPro" id="IPR013325">
    <property type="entry name" value="RNA_pol_sigma_r2"/>
</dbReference>
<feature type="domain" description="RNA polymerase sigma-70 region 2" evidence="5">
    <location>
        <begin position="43"/>
        <end position="102"/>
    </location>
</feature>
<dbReference type="InterPro" id="IPR007627">
    <property type="entry name" value="RNA_pol_sigma70_r2"/>
</dbReference>
<dbReference type="PANTHER" id="PTHR43133:SF51">
    <property type="entry name" value="RNA POLYMERASE SIGMA FACTOR"/>
    <property type="match status" value="1"/>
</dbReference>
<dbReference type="GO" id="GO:0016987">
    <property type="term" value="F:sigma factor activity"/>
    <property type="evidence" value="ECO:0007669"/>
    <property type="project" value="UniProtKB-KW"/>
</dbReference>
<dbReference type="InterPro" id="IPR014284">
    <property type="entry name" value="RNA_pol_sigma-70_dom"/>
</dbReference>
<dbReference type="InterPro" id="IPR013324">
    <property type="entry name" value="RNA_pol_sigma_r3/r4-like"/>
</dbReference>
<name>A0A6P2D865_9BACT</name>
<dbReference type="InterPro" id="IPR013249">
    <property type="entry name" value="RNA_pol_sigma70_r4_t2"/>
</dbReference>
<evidence type="ECO:0000256" key="2">
    <source>
        <dbReference type="ARBA" id="ARBA00023015"/>
    </source>
</evidence>
<dbReference type="Pfam" id="PF04542">
    <property type="entry name" value="Sigma70_r2"/>
    <property type="match status" value="1"/>
</dbReference>
<dbReference type="InterPro" id="IPR011042">
    <property type="entry name" value="6-blade_b-propeller_TolB-like"/>
</dbReference>
<keyword evidence="4" id="KW-0804">Transcription</keyword>
<dbReference type="Gene3D" id="2.120.10.30">
    <property type="entry name" value="TolB, C-terminal domain"/>
    <property type="match status" value="1"/>
</dbReference>
<dbReference type="GO" id="GO:0006352">
    <property type="term" value="P:DNA-templated transcription initiation"/>
    <property type="evidence" value="ECO:0007669"/>
    <property type="project" value="InterPro"/>
</dbReference>
<dbReference type="KEGG" id="gms:SOIL9_09160"/>
<evidence type="ECO:0008006" key="9">
    <source>
        <dbReference type="Google" id="ProtNLM"/>
    </source>
</evidence>